<organism evidence="2 3">
    <name type="scientific">Eisenbergiella tayi</name>
    <dbReference type="NCBI Taxonomy" id="1432052"/>
    <lineage>
        <taxon>Bacteria</taxon>
        <taxon>Bacillati</taxon>
        <taxon>Bacillota</taxon>
        <taxon>Clostridia</taxon>
        <taxon>Lachnospirales</taxon>
        <taxon>Lachnospiraceae</taxon>
        <taxon>Eisenbergiella</taxon>
    </lineage>
</organism>
<gene>
    <name evidence="2" type="ORF">BEI63_10300</name>
</gene>
<keyword evidence="1" id="KW-0812">Transmembrane</keyword>
<feature type="transmembrane region" description="Helical" evidence="1">
    <location>
        <begin position="197"/>
        <end position="215"/>
    </location>
</feature>
<feature type="transmembrane region" description="Helical" evidence="1">
    <location>
        <begin position="280"/>
        <end position="298"/>
    </location>
</feature>
<keyword evidence="1" id="KW-0472">Membrane</keyword>
<dbReference type="EMBL" id="MEHD01000021">
    <property type="protein sequence ID" value="ODR57499.1"/>
    <property type="molecule type" value="Genomic_DNA"/>
</dbReference>
<comment type="caution">
    <text evidence="2">The sequence shown here is derived from an EMBL/GenBank/DDBJ whole genome shotgun (WGS) entry which is preliminary data.</text>
</comment>
<keyword evidence="1" id="KW-1133">Transmembrane helix</keyword>
<reference evidence="2 3" key="1">
    <citation type="submission" date="2016-08" db="EMBL/GenBank/DDBJ databases">
        <title>Characterization of Isolates of Eisenbergiella tayi Derived from Blood Cultures, Using Whole Genome Sequencing.</title>
        <authorList>
            <person name="Bernier A.-M."/>
            <person name="Burdz T."/>
            <person name="Wiebe D."/>
            <person name="Bernard K."/>
        </authorList>
    </citation>
    <scope>NUCLEOTIDE SEQUENCE [LARGE SCALE GENOMIC DNA]</scope>
    <source>
        <strain evidence="2 3">NML120146</strain>
    </source>
</reference>
<proteinExistence type="predicted"/>
<feature type="transmembrane region" description="Helical" evidence="1">
    <location>
        <begin position="251"/>
        <end position="273"/>
    </location>
</feature>
<keyword evidence="3" id="KW-1185">Reference proteome</keyword>
<evidence type="ECO:0000256" key="1">
    <source>
        <dbReference type="SAM" id="Phobius"/>
    </source>
</evidence>
<feature type="transmembrane region" description="Helical" evidence="1">
    <location>
        <begin position="166"/>
        <end position="185"/>
    </location>
</feature>
<evidence type="ECO:0008006" key="4">
    <source>
        <dbReference type="Google" id="ProtNLM"/>
    </source>
</evidence>
<dbReference type="Proteomes" id="UP000094869">
    <property type="component" value="Unassembled WGS sequence"/>
</dbReference>
<evidence type="ECO:0000313" key="2">
    <source>
        <dbReference type="EMBL" id="ODR57499.1"/>
    </source>
</evidence>
<protein>
    <recommendedName>
        <fullName evidence="4">7TM-DISM receptor extracellular domain-containing protein</fullName>
    </recommendedName>
</protein>
<accession>A0ABX3AHV2</accession>
<dbReference type="RefSeq" id="WP_069409727.1">
    <property type="nucleotide sequence ID" value="NZ_JAWYUW010000067.1"/>
</dbReference>
<sequence length="378" mass="44119">MKNKRKFILLTLAIIIIESSLLVKGRELLNIFSSIDIIFKEEVQQGAVPVMRYHSINQAFEDDKTIKGEVKKNITSFSLKSIGNKSKVWFELSPNIKNNFFSITKIQIRIGGFIVKEYNTDVLQNDFFDIYNIDSSEYKKDEIIFHTEDKDPYIVFTLGFQSKPHILIVCFIFMIWLIVSFVLLGHGEINNRYISRLLMITGIFFTMLGGILWVFKAYLVERYGDLPIFQLIFYHLNEPLKGTNLGQFKDLYYRIGKISCLLICVIGIGYFIFKFIDRKSFFRINLFLGGSFLLVFALEQLCTSFDLIDYFQYIKEETDIYDTYYVDPKTVSFEFENKRNLIYIFVESMEISFADKQMGGYKGRKLYSGIIHACATGM</sequence>
<evidence type="ECO:0000313" key="3">
    <source>
        <dbReference type="Proteomes" id="UP000094869"/>
    </source>
</evidence>
<name>A0ABX3AHV2_9FIRM</name>